<feature type="transmembrane region" description="Helical" evidence="1">
    <location>
        <begin position="52"/>
        <end position="71"/>
    </location>
</feature>
<reference evidence="3" key="1">
    <citation type="journal article" date="2019" name="Int. J. Syst. Evol. Microbiol.">
        <title>The Global Catalogue of Microorganisms (GCM) 10K type strain sequencing project: providing services to taxonomists for standard genome sequencing and annotation.</title>
        <authorList>
            <consortium name="The Broad Institute Genomics Platform"/>
            <consortium name="The Broad Institute Genome Sequencing Center for Infectious Disease"/>
            <person name="Wu L."/>
            <person name="Ma J."/>
        </authorList>
    </citation>
    <scope>NUCLEOTIDE SEQUENCE [LARGE SCALE GENOMIC DNA]</scope>
    <source>
        <strain evidence="3">NBRC 110140</strain>
    </source>
</reference>
<evidence type="ECO:0000256" key="1">
    <source>
        <dbReference type="SAM" id="Phobius"/>
    </source>
</evidence>
<keyword evidence="1" id="KW-0472">Membrane</keyword>
<evidence type="ECO:0000313" key="3">
    <source>
        <dbReference type="Proteomes" id="UP001156694"/>
    </source>
</evidence>
<evidence type="ECO:0008006" key="4">
    <source>
        <dbReference type="Google" id="ProtNLM"/>
    </source>
</evidence>
<keyword evidence="1" id="KW-1133">Transmembrane helix</keyword>
<dbReference type="Proteomes" id="UP001156694">
    <property type="component" value="Unassembled WGS sequence"/>
</dbReference>
<accession>A0ABQ5VUJ9</accession>
<organism evidence="2 3">
    <name type="scientific">Amylibacter marinus</name>
    <dbReference type="NCBI Taxonomy" id="1475483"/>
    <lineage>
        <taxon>Bacteria</taxon>
        <taxon>Pseudomonadati</taxon>
        <taxon>Pseudomonadota</taxon>
        <taxon>Alphaproteobacteria</taxon>
        <taxon>Rhodobacterales</taxon>
        <taxon>Paracoccaceae</taxon>
        <taxon>Amylibacter</taxon>
    </lineage>
</organism>
<dbReference type="RefSeq" id="WP_284377017.1">
    <property type="nucleotide sequence ID" value="NZ_BSNN01000002.1"/>
</dbReference>
<proteinExistence type="predicted"/>
<keyword evidence="1" id="KW-0812">Transmembrane</keyword>
<gene>
    <name evidence="2" type="ORF">GCM10007939_12100</name>
</gene>
<keyword evidence="3" id="KW-1185">Reference proteome</keyword>
<evidence type="ECO:0000313" key="2">
    <source>
        <dbReference type="EMBL" id="GLQ34927.1"/>
    </source>
</evidence>
<dbReference type="EMBL" id="BSNN01000002">
    <property type="protein sequence ID" value="GLQ34927.1"/>
    <property type="molecule type" value="Genomic_DNA"/>
</dbReference>
<comment type="caution">
    <text evidence="2">The sequence shown here is derived from an EMBL/GenBank/DDBJ whole genome shotgun (WGS) entry which is preliminary data.</text>
</comment>
<dbReference type="Pfam" id="PF07330">
    <property type="entry name" value="DUF1467"/>
    <property type="match status" value="1"/>
</dbReference>
<protein>
    <recommendedName>
        <fullName evidence="4">DUF1467 family protein</fullName>
    </recommendedName>
</protein>
<name>A0ABQ5VUJ9_9RHOB</name>
<dbReference type="InterPro" id="IPR009935">
    <property type="entry name" value="DUF1467"/>
</dbReference>
<sequence>MSITAIFVVFAVVWFLLLLLNLQGNRPSQAESGDVVEGTPSSAPAEFHPKRVAFRTTIYSVLVTIVLVYVIKSGWITLDMFDFYNIIEK</sequence>